<comment type="caution">
    <text evidence="1">The sequence shown here is derived from an EMBL/GenBank/DDBJ whole genome shotgun (WGS) entry which is preliminary data.</text>
</comment>
<evidence type="ECO:0000313" key="2">
    <source>
        <dbReference type="Proteomes" id="UP000291822"/>
    </source>
</evidence>
<evidence type="ECO:0000313" key="1">
    <source>
        <dbReference type="EMBL" id="TCI07148.1"/>
    </source>
</evidence>
<sequence>MTLAVDKSKARHKRFDASRVPSTPQALALVEQVRKELLNYEAKCHPRRRARKVVDQVRFDRIVSAIVCDLMHGALTDPVAWRHISLSKRSHGKDSVGVPFMTEERIKIIEWMSKPEMDWLELSKAAQVRNPFGGQQSTIRSSGRLRRHMDERGIRFADIGRDGALMGDPIVLRGKKVRGKASSLPVPSGEPADTYRAEMLRINAWLAAADIECDCDDKGNERDSGDRWVSRIFNNGRLEEGGRPTGGFWAQLSGKSRQRDVRINGEPVVSLDYGQCGIRIAYGLLGVEPPAGDLYCVPGLESYREGVKKVFIAQFFSPRELARKPQGSAKHLPRHSTVREVEELILRHHRPLRSMFYSGAGMEIQSKEGHILIRCLLELIERRIVALPVYDCLVVPRSAIEETRQVMLDCFRQIAGVSGHVEIKEGVGK</sequence>
<organism evidence="1 2">
    <name type="scientific">Dyella soli</name>
    <dbReference type="NCBI Taxonomy" id="522319"/>
    <lineage>
        <taxon>Bacteria</taxon>
        <taxon>Pseudomonadati</taxon>
        <taxon>Pseudomonadota</taxon>
        <taxon>Gammaproteobacteria</taxon>
        <taxon>Lysobacterales</taxon>
        <taxon>Rhodanobacteraceae</taxon>
        <taxon>Dyella</taxon>
    </lineage>
</organism>
<accession>A0A4V2NL27</accession>
<dbReference type="Proteomes" id="UP000291822">
    <property type="component" value="Unassembled WGS sequence"/>
</dbReference>
<name>A0A4V2NL27_9GAMM</name>
<keyword evidence="2" id="KW-1185">Reference proteome</keyword>
<dbReference type="AlphaFoldDB" id="A0A4V2NL27"/>
<gene>
    <name evidence="1" type="ORF">EZM97_31575</name>
</gene>
<dbReference type="RefSeq" id="WP_131412280.1">
    <property type="nucleotide sequence ID" value="NZ_SJTG01000005.1"/>
</dbReference>
<reference evidence="1 2" key="1">
    <citation type="submission" date="2019-02" db="EMBL/GenBank/DDBJ databases">
        <title>Dyella amyloliquefaciens sp. nov., isolated from forest soil.</title>
        <authorList>
            <person name="Gao Z.-H."/>
            <person name="Qiu L.-H."/>
        </authorList>
    </citation>
    <scope>NUCLEOTIDE SEQUENCE [LARGE SCALE GENOMIC DNA]</scope>
    <source>
        <strain evidence="1 2">KACC 12747</strain>
    </source>
</reference>
<dbReference type="EMBL" id="SJTG01000005">
    <property type="protein sequence ID" value="TCI07148.1"/>
    <property type="molecule type" value="Genomic_DNA"/>
</dbReference>
<protein>
    <submittedName>
        <fullName evidence="1">Uncharacterized protein</fullName>
    </submittedName>
</protein>
<proteinExistence type="predicted"/>